<dbReference type="EC" id="2.7.1.71" evidence="3 11"/>
<dbReference type="GO" id="GO:0005524">
    <property type="term" value="F:ATP binding"/>
    <property type="evidence" value="ECO:0007669"/>
    <property type="project" value="UniProtKB-UniRule"/>
</dbReference>
<evidence type="ECO:0000313" key="12">
    <source>
        <dbReference type="EMBL" id="EGJ49670.1"/>
    </source>
</evidence>
<evidence type="ECO:0000256" key="8">
    <source>
        <dbReference type="ARBA" id="ARBA00022840"/>
    </source>
</evidence>
<dbReference type="InterPro" id="IPR000623">
    <property type="entry name" value="Shikimate_kinase/TSH1"/>
</dbReference>
<dbReference type="GO" id="GO:0009073">
    <property type="term" value="P:aromatic amino acid family biosynthetic process"/>
    <property type="evidence" value="ECO:0007669"/>
    <property type="project" value="UniProtKB-KW"/>
</dbReference>
<feature type="binding site" evidence="11">
    <location>
        <position position="174"/>
    </location>
    <ligand>
        <name>substrate</name>
    </ligand>
</feature>
<keyword evidence="11" id="KW-0479">Metal-binding</keyword>
<dbReference type="Proteomes" id="UP000007844">
    <property type="component" value="Chromosome"/>
</dbReference>
<dbReference type="InterPro" id="IPR027417">
    <property type="entry name" value="P-loop_NTPase"/>
</dbReference>
<keyword evidence="7 11" id="KW-0418">Kinase</keyword>
<name>F3YZ25_DESAF</name>
<evidence type="ECO:0000256" key="1">
    <source>
        <dbReference type="ARBA" id="ARBA00004842"/>
    </source>
</evidence>
<feature type="binding site" evidence="11">
    <location>
        <position position="114"/>
    </location>
    <ligand>
        <name>substrate</name>
    </ligand>
</feature>
<keyword evidence="4 11" id="KW-0028">Amino-acid biosynthesis</keyword>
<feature type="binding site" evidence="11">
    <location>
        <position position="92"/>
    </location>
    <ligand>
        <name>substrate</name>
    </ligand>
</feature>
<keyword evidence="9 11" id="KW-0057">Aromatic amino acid biosynthesis</keyword>
<dbReference type="PANTHER" id="PTHR21087:SF16">
    <property type="entry name" value="SHIKIMATE KINASE 1, CHLOROPLASTIC"/>
    <property type="match status" value="1"/>
</dbReference>
<dbReference type="EMBL" id="CP003221">
    <property type="protein sequence ID" value="EGJ49670.1"/>
    <property type="molecule type" value="Genomic_DNA"/>
</dbReference>
<dbReference type="GO" id="GO:0009423">
    <property type="term" value="P:chorismate biosynthetic process"/>
    <property type="evidence" value="ECO:0007669"/>
    <property type="project" value="UniProtKB-UniRule"/>
</dbReference>
<dbReference type="GO" id="GO:0005829">
    <property type="term" value="C:cytosol"/>
    <property type="evidence" value="ECO:0007669"/>
    <property type="project" value="TreeGrafter"/>
</dbReference>
<protein>
    <recommendedName>
        <fullName evidence="3 11">Shikimate kinase</fullName>
        <shortName evidence="11">SK</shortName>
        <ecNumber evidence="3 11">2.7.1.71</ecNumber>
    </recommendedName>
</protein>
<evidence type="ECO:0000256" key="6">
    <source>
        <dbReference type="ARBA" id="ARBA00022741"/>
    </source>
</evidence>
<dbReference type="NCBIfam" id="NF002988">
    <property type="entry name" value="PRK03731.1"/>
    <property type="match status" value="1"/>
</dbReference>
<dbReference type="Gene3D" id="3.40.50.300">
    <property type="entry name" value="P-loop containing nucleotide triphosphate hydrolases"/>
    <property type="match status" value="1"/>
</dbReference>
<feature type="binding site" evidence="11">
    <location>
        <position position="50"/>
    </location>
    <ligand>
        <name>Mg(2+)</name>
        <dbReference type="ChEBI" id="CHEBI:18420"/>
    </ligand>
</feature>
<feature type="binding site" evidence="11">
    <location>
        <position position="68"/>
    </location>
    <ligand>
        <name>substrate</name>
    </ligand>
</feature>
<dbReference type="GO" id="GO:0000287">
    <property type="term" value="F:magnesium ion binding"/>
    <property type="evidence" value="ECO:0007669"/>
    <property type="project" value="UniProtKB-UniRule"/>
</dbReference>
<dbReference type="GO" id="GO:0004765">
    <property type="term" value="F:shikimate kinase activity"/>
    <property type="evidence" value="ECO:0007669"/>
    <property type="project" value="UniProtKB-UniRule"/>
</dbReference>
<dbReference type="GO" id="GO:0008652">
    <property type="term" value="P:amino acid biosynthetic process"/>
    <property type="evidence" value="ECO:0007669"/>
    <property type="project" value="UniProtKB-KW"/>
</dbReference>
<dbReference type="CDD" id="cd00464">
    <property type="entry name" value="SK"/>
    <property type="match status" value="1"/>
</dbReference>
<comment type="cofactor">
    <cofactor evidence="11">
        <name>Mg(2+)</name>
        <dbReference type="ChEBI" id="CHEBI:18420"/>
    </cofactor>
    <text evidence="11">Binds 1 Mg(2+) ion per subunit.</text>
</comment>
<dbReference type="PRINTS" id="PR01100">
    <property type="entry name" value="SHIKIMTKNASE"/>
</dbReference>
<evidence type="ECO:0000256" key="3">
    <source>
        <dbReference type="ARBA" id="ARBA00012154"/>
    </source>
</evidence>
<keyword evidence="11" id="KW-0963">Cytoplasm</keyword>
<dbReference type="InterPro" id="IPR023000">
    <property type="entry name" value="Shikimate_kinase_CS"/>
</dbReference>
<dbReference type="Pfam" id="PF01202">
    <property type="entry name" value="SKI"/>
    <property type="match status" value="1"/>
</dbReference>
<dbReference type="UniPathway" id="UPA00053">
    <property type="reaction ID" value="UER00088"/>
</dbReference>
<dbReference type="RefSeq" id="WP_014259463.1">
    <property type="nucleotide sequence ID" value="NC_016629.1"/>
</dbReference>
<accession>F3YZ25</accession>
<dbReference type="STRING" id="690850.Desaf_1331"/>
<dbReference type="HAMAP" id="MF_00109">
    <property type="entry name" value="Shikimate_kinase"/>
    <property type="match status" value="1"/>
</dbReference>
<comment type="function">
    <text evidence="11">Catalyzes the specific phosphorylation of the 3-hydroxyl group of shikimic acid using ATP as a cosubstrate.</text>
</comment>
<evidence type="ECO:0000256" key="4">
    <source>
        <dbReference type="ARBA" id="ARBA00022605"/>
    </source>
</evidence>
<gene>
    <name evidence="11" type="primary">aroK</name>
    <name evidence="12" type="ORF">Desaf_1331</name>
</gene>
<dbReference type="PANTHER" id="PTHR21087">
    <property type="entry name" value="SHIKIMATE KINASE"/>
    <property type="match status" value="1"/>
</dbReference>
<keyword evidence="11" id="KW-0460">Magnesium</keyword>
<evidence type="ECO:0000313" key="13">
    <source>
        <dbReference type="Proteomes" id="UP000007844"/>
    </source>
</evidence>
<dbReference type="PROSITE" id="PS01128">
    <property type="entry name" value="SHIKIMATE_KINASE"/>
    <property type="match status" value="1"/>
</dbReference>
<dbReference type="eggNOG" id="COG0703">
    <property type="taxonomic scope" value="Bacteria"/>
</dbReference>
<evidence type="ECO:0000256" key="2">
    <source>
        <dbReference type="ARBA" id="ARBA00006997"/>
    </source>
</evidence>
<dbReference type="AlphaFoldDB" id="F3YZ25"/>
<feature type="binding site" evidence="11">
    <location>
        <begin position="46"/>
        <end position="51"/>
    </location>
    <ligand>
        <name>ATP</name>
        <dbReference type="ChEBI" id="CHEBI:30616"/>
    </ligand>
</feature>
<comment type="caution">
    <text evidence="11">Lacks conserved residue(s) required for the propagation of feature annotation.</text>
</comment>
<comment type="catalytic activity">
    <reaction evidence="10 11">
        <text>shikimate + ATP = 3-phosphoshikimate + ADP + H(+)</text>
        <dbReference type="Rhea" id="RHEA:13121"/>
        <dbReference type="ChEBI" id="CHEBI:15378"/>
        <dbReference type="ChEBI" id="CHEBI:30616"/>
        <dbReference type="ChEBI" id="CHEBI:36208"/>
        <dbReference type="ChEBI" id="CHEBI:145989"/>
        <dbReference type="ChEBI" id="CHEBI:456216"/>
        <dbReference type="EC" id="2.7.1.71"/>
    </reaction>
</comment>
<dbReference type="KEGG" id="daf:Desaf_1331"/>
<dbReference type="InterPro" id="IPR031322">
    <property type="entry name" value="Shikimate/glucono_kinase"/>
</dbReference>
<comment type="similarity">
    <text evidence="2 11">Belongs to the shikimate kinase family.</text>
</comment>
<keyword evidence="6 11" id="KW-0547">Nucleotide-binding</keyword>
<dbReference type="SUPFAM" id="SSF52540">
    <property type="entry name" value="P-loop containing nucleoside triphosphate hydrolases"/>
    <property type="match status" value="1"/>
</dbReference>
<comment type="pathway">
    <text evidence="1 11">Metabolic intermediate biosynthesis; chorismate biosynthesis; chorismate from D-erythrose 4-phosphate and phosphoenolpyruvate: step 5/7.</text>
</comment>
<evidence type="ECO:0000256" key="10">
    <source>
        <dbReference type="ARBA" id="ARBA00048567"/>
    </source>
</evidence>
<evidence type="ECO:0000256" key="7">
    <source>
        <dbReference type="ARBA" id="ARBA00022777"/>
    </source>
</evidence>
<keyword evidence="13" id="KW-1185">Reference proteome</keyword>
<keyword evidence="5 11" id="KW-0808">Transferase</keyword>
<dbReference type="HOGENOM" id="CLU_057607_4_3_7"/>
<evidence type="ECO:0000256" key="9">
    <source>
        <dbReference type="ARBA" id="ARBA00023141"/>
    </source>
</evidence>
<comment type="subcellular location">
    <subcellularLocation>
        <location evidence="11">Cytoplasm</location>
    </subcellularLocation>
</comment>
<reference evidence="12 13" key="1">
    <citation type="journal article" date="2011" name="J. Bacteriol.">
        <title>Genome sequence of the mercury-methylating and pleomorphic Desulfovibrio africanus Strain Walvis Bay.</title>
        <authorList>
            <person name="Brown S.D."/>
            <person name="Wall J.D."/>
            <person name="Kucken A.M."/>
            <person name="Gilmour C.C."/>
            <person name="Podar M."/>
            <person name="Brandt C.C."/>
            <person name="Teshima H."/>
            <person name="Detter J.C."/>
            <person name="Han C.S."/>
            <person name="Land M.L."/>
            <person name="Lucas S."/>
            <person name="Han J."/>
            <person name="Pennacchio L."/>
            <person name="Nolan M."/>
            <person name="Pitluck S."/>
            <person name="Woyke T."/>
            <person name="Goodwin L."/>
            <person name="Palumbo A.V."/>
            <person name="Elias D.A."/>
        </authorList>
    </citation>
    <scope>NUCLEOTIDE SEQUENCE [LARGE SCALE GENOMIC DNA]</scope>
    <source>
        <strain evidence="12 13">Walvis Bay</strain>
    </source>
</reference>
<organism evidence="12 13">
    <name type="scientific">Desulfocurvibacter africanus subsp. africanus str. Walvis Bay</name>
    <dbReference type="NCBI Taxonomy" id="690850"/>
    <lineage>
        <taxon>Bacteria</taxon>
        <taxon>Pseudomonadati</taxon>
        <taxon>Thermodesulfobacteriota</taxon>
        <taxon>Desulfovibrionia</taxon>
        <taxon>Desulfovibrionales</taxon>
        <taxon>Desulfovibrionaceae</taxon>
        <taxon>Desulfocurvibacter</taxon>
    </lineage>
</organism>
<feature type="binding site" evidence="11">
    <location>
        <position position="155"/>
    </location>
    <ligand>
        <name>ATP</name>
        <dbReference type="ChEBI" id="CHEBI:30616"/>
    </ligand>
</feature>
<evidence type="ECO:0000256" key="5">
    <source>
        <dbReference type="ARBA" id="ARBA00022679"/>
    </source>
</evidence>
<proteinExistence type="inferred from homology"/>
<evidence type="ECO:0000256" key="11">
    <source>
        <dbReference type="HAMAP-Rule" id="MF_00109"/>
    </source>
</evidence>
<comment type="subunit">
    <text evidence="11">Monomer.</text>
</comment>
<sequence length="207" mass="22785">MKPKDFINKKAEVQEADKVSVYDYSNFVRPSPDARPANLFLVGLRGSGKSTLGRAAAEKAGMTFVDTDLLIEEKAGKSIAAIVSEGGWEAFRDLESQALTEVCGRTGQIVATGGGMVLRAENRQRMRECGKTLYLMADVPLLAARLANDPDLARRPALSDSPMVEELRRTLAEREPLYMEVMDGLLQARKSLDELVEDIMERLPLLA</sequence>
<keyword evidence="8 11" id="KW-0067">ATP-binding</keyword>